<keyword evidence="1" id="KW-1133">Transmembrane helix</keyword>
<name>A0ABU5G713_9ACTO</name>
<keyword evidence="3" id="KW-1185">Reference proteome</keyword>
<dbReference type="PANTHER" id="PTHR37305">
    <property type="entry name" value="INTEGRAL MEMBRANE PROTEIN-RELATED"/>
    <property type="match status" value="1"/>
</dbReference>
<proteinExistence type="predicted"/>
<sequence length="291" mass="32752">MNTNLQETQMNTRVPISTELPSTPFKPTFFRQVLGELLKFWKARSNIWLIAITLFVVLLFSYILFNELSKDDMVHTAGKVSSTAILTSIFPFCFITILTTATLLVTTEYSHNTMRQTVLAYPKRCSCVLTKLVAVFISALIIEAVSTLMVISIGYMFGIQPDFSDGQWWVLTMVLILPGCLAILSMSLGYLVRSSAGAISLTWLLFFIDSILIILPMDFMHKYVLPFMPGSLLNDVLRPVNDGFSDMFTLIESADHDFIGHTHPVLGFLCILVWSFGFLVLAMGRFRKSDI</sequence>
<keyword evidence="1" id="KW-0812">Transmembrane</keyword>
<feature type="transmembrane region" description="Helical" evidence="1">
    <location>
        <begin position="168"/>
        <end position="191"/>
    </location>
</feature>
<dbReference type="EMBL" id="JAWNGA010000006">
    <property type="protein sequence ID" value="MDY5132977.1"/>
    <property type="molecule type" value="Genomic_DNA"/>
</dbReference>
<gene>
    <name evidence="2" type="ORF">R6G86_04355</name>
</gene>
<feature type="transmembrane region" description="Helical" evidence="1">
    <location>
        <begin position="198"/>
        <end position="217"/>
    </location>
</feature>
<evidence type="ECO:0000313" key="2">
    <source>
        <dbReference type="EMBL" id="MDY5132977.1"/>
    </source>
</evidence>
<feature type="transmembrane region" description="Helical" evidence="1">
    <location>
        <begin position="47"/>
        <end position="65"/>
    </location>
</feature>
<dbReference type="Proteomes" id="UP001275049">
    <property type="component" value="Unassembled WGS sequence"/>
</dbReference>
<dbReference type="RefSeq" id="WP_320755167.1">
    <property type="nucleotide sequence ID" value="NZ_JAWNGA010000006.1"/>
</dbReference>
<feature type="transmembrane region" description="Helical" evidence="1">
    <location>
        <begin position="265"/>
        <end position="284"/>
    </location>
</feature>
<evidence type="ECO:0000256" key="1">
    <source>
        <dbReference type="SAM" id="Phobius"/>
    </source>
</evidence>
<accession>A0ABU5G713</accession>
<comment type="caution">
    <text evidence="2">The sequence shown here is derived from an EMBL/GenBank/DDBJ whole genome shotgun (WGS) entry which is preliminary data.</text>
</comment>
<evidence type="ECO:0000313" key="3">
    <source>
        <dbReference type="Proteomes" id="UP001275049"/>
    </source>
</evidence>
<dbReference type="PANTHER" id="PTHR37305:SF1">
    <property type="entry name" value="MEMBRANE PROTEIN"/>
    <property type="match status" value="1"/>
</dbReference>
<dbReference type="Pfam" id="PF12730">
    <property type="entry name" value="ABC2_membrane_4"/>
    <property type="match status" value="1"/>
</dbReference>
<keyword evidence="1" id="KW-0472">Membrane</keyword>
<reference evidence="2 3" key="1">
    <citation type="submission" date="2023-10" db="EMBL/GenBank/DDBJ databases">
        <title>Whole Genome based description of the genera Actinobaculum and Actinotignum reveals a complex phylogenetic relationship within the species included in the genus Actinotignum.</title>
        <authorList>
            <person name="Jensen C.S."/>
            <person name="Dargis R."/>
            <person name="Kemp M."/>
            <person name="Christensen J.J."/>
        </authorList>
    </citation>
    <scope>NUCLEOTIDE SEQUENCE [LARGE SCALE GENOMIC DNA]</scope>
    <source>
        <strain evidence="2 3">SLA_B974</strain>
    </source>
</reference>
<feature type="transmembrane region" description="Helical" evidence="1">
    <location>
        <begin position="85"/>
        <end position="107"/>
    </location>
</feature>
<organism evidence="2 3">
    <name type="scientific">Actinotignum urinale</name>
    <dbReference type="NCBI Taxonomy" id="190146"/>
    <lineage>
        <taxon>Bacteria</taxon>
        <taxon>Bacillati</taxon>
        <taxon>Actinomycetota</taxon>
        <taxon>Actinomycetes</taxon>
        <taxon>Actinomycetales</taxon>
        <taxon>Actinomycetaceae</taxon>
        <taxon>Actinotignum</taxon>
    </lineage>
</organism>
<protein>
    <submittedName>
        <fullName evidence="2">ABC transporter permease</fullName>
    </submittedName>
</protein>
<feature type="transmembrane region" description="Helical" evidence="1">
    <location>
        <begin position="128"/>
        <end position="156"/>
    </location>
</feature>